<keyword evidence="4 6" id="KW-0450">Lipoyl</keyword>
<dbReference type="InterPro" id="IPR003016">
    <property type="entry name" value="2-oxoA_DH_lipoyl-BS"/>
</dbReference>
<dbReference type="GO" id="GO:0031405">
    <property type="term" value="F:lipoic acid binding"/>
    <property type="evidence" value="ECO:0007669"/>
    <property type="project" value="TreeGrafter"/>
</dbReference>
<dbReference type="InterPro" id="IPR036625">
    <property type="entry name" value="E3-bd_dom_sf"/>
</dbReference>
<dbReference type="PANTHER" id="PTHR43178:SF5">
    <property type="entry name" value="LIPOAMIDE ACYLTRANSFERASE COMPONENT OF BRANCHED-CHAIN ALPHA-KETO ACID DEHYDROGENASE COMPLEX, MITOCHONDRIAL"/>
    <property type="match status" value="1"/>
</dbReference>
<evidence type="ECO:0000256" key="6">
    <source>
        <dbReference type="RuleBase" id="RU003423"/>
    </source>
</evidence>
<dbReference type="Gene3D" id="4.10.320.10">
    <property type="entry name" value="E3-binding domain"/>
    <property type="match status" value="2"/>
</dbReference>
<dbReference type="GO" id="GO:0005737">
    <property type="term" value="C:cytoplasm"/>
    <property type="evidence" value="ECO:0007669"/>
    <property type="project" value="TreeGrafter"/>
</dbReference>
<dbReference type="InterPro" id="IPR000089">
    <property type="entry name" value="Biotin_lipoyl"/>
</dbReference>
<evidence type="ECO:0000256" key="3">
    <source>
        <dbReference type="ARBA" id="ARBA00022679"/>
    </source>
</evidence>
<dbReference type="Gene3D" id="2.40.50.100">
    <property type="match status" value="1"/>
</dbReference>
<dbReference type="PROSITE" id="PS50968">
    <property type="entry name" value="BIOTINYL_LIPOYL"/>
    <property type="match status" value="1"/>
</dbReference>
<comment type="cofactor">
    <cofactor evidence="1 6">
        <name>(R)-lipoate</name>
        <dbReference type="ChEBI" id="CHEBI:83088"/>
    </cofactor>
</comment>
<keyword evidence="5 6" id="KW-0012">Acyltransferase</keyword>
<dbReference type="InterPro" id="IPR011053">
    <property type="entry name" value="Single_hybrid_motif"/>
</dbReference>
<sequence>MVIEVIMPKAGMDMQEGQIVKWMKNEGDYVKQGEILLEITTDKVNMEIEAEASGYLLKKLKHDGDTVPVITTIGYLGDKDDKVPESEVEILNDKKEVEISKSYTAINEKENYIKTDKIRATPAARKIARDSSIDLSDVRGSGPKGRIQKIDVENHKMPEIKSTPLAKRIANDKGIDLSAIGGSGYDGKIFKEDLPLDASKSIPMSNMRKIIAKRMTESYFTAPTFTLDLDVDMTKSISFKNEIMDYIMKETGKKVTITDIVLYATTKSLMKHPYVNARLDGENIIIHDYVNLALAIGLDEGLLTPVIRNAHMMTFKELVLAAKDIQERTKSMRLSPDELQGSTFTVSNLGMYGITKFNPIINQPNSAILGVNAIQERVVSENGEIKIKPMMTLCLTLDHRVIDGVIGSKFLQELKCYLENPAIMLLG</sequence>
<evidence type="ECO:0000256" key="1">
    <source>
        <dbReference type="ARBA" id="ARBA00001938"/>
    </source>
</evidence>
<keyword evidence="10" id="KW-1185">Reference proteome</keyword>
<dbReference type="InterPro" id="IPR004167">
    <property type="entry name" value="PSBD"/>
</dbReference>
<proteinExistence type="inferred from homology"/>
<dbReference type="RefSeq" id="WP_262429450.1">
    <property type="nucleotide sequence ID" value="NZ_JACRTG010000018.1"/>
</dbReference>
<reference evidence="9" key="1">
    <citation type="submission" date="2020-08" db="EMBL/GenBank/DDBJ databases">
        <title>Genome public.</title>
        <authorList>
            <person name="Liu C."/>
            <person name="Sun Q."/>
        </authorList>
    </citation>
    <scope>NUCLEOTIDE SEQUENCE</scope>
    <source>
        <strain evidence="9">BX21</strain>
    </source>
</reference>
<dbReference type="SUPFAM" id="SSF51230">
    <property type="entry name" value="Single hybrid motif"/>
    <property type="match status" value="1"/>
</dbReference>
<evidence type="ECO:0000259" key="7">
    <source>
        <dbReference type="PROSITE" id="PS50968"/>
    </source>
</evidence>
<evidence type="ECO:0000256" key="2">
    <source>
        <dbReference type="ARBA" id="ARBA00007317"/>
    </source>
</evidence>
<gene>
    <name evidence="9" type="ORF">H8707_07065</name>
</gene>
<protein>
    <recommendedName>
        <fullName evidence="6">Dihydrolipoamide acetyltransferase component of pyruvate dehydrogenase complex</fullName>
        <ecNumber evidence="6">2.3.1.-</ecNumber>
    </recommendedName>
</protein>
<feature type="domain" description="Peripheral subunit-binding (PSBD)" evidence="8">
    <location>
        <begin position="161"/>
        <end position="198"/>
    </location>
</feature>
<dbReference type="CDD" id="cd06849">
    <property type="entry name" value="lipoyl_domain"/>
    <property type="match status" value="1"/>
</dbReference>
<evidence type="ECO:0000313" key="10">
    <source>
        <dbReference type="Proteomes" id="UP000601171"/>
    </source>
</evidence>
<dbReference type="Gene3D" id="3.30.559.10">
    <property type="entry name" value="Chloramphenicol acetyltransferase-like domain"/>
    <property type="match status" value="1"/>
</dbReference>
<keyword evidence="3 6" id="KW-0808">Transferase</keyword>
<dbReference type="PANTHER" id="PTHR43178">
    <property type="entry name" value="DIHYDROLIPOAMIDE ACETYLTRANSFERASE COMPONENT OF PYRUVATE DEHYDROGENASE COMPLEX"/>
    <property type="match status" value="1"/>
</dbReference>
<feature type="domain" description="Lipoyl-binding" evidence="7">
    <location>
        <begin position="2"/>
        <end position="77"/>
    </location>
</feature>
<dbReference type="Proteomes" id="UP000601171">
    <property type="component" value="Unassembled WGS sequence"/>
</dbReference>
<dbReference type="InterPro" id="IPR023213">
    <property type="entry name" value="CAT-like_dom_sf"/>
</dbReference>
<name>A0A926EXD5_9FIRM</name>
<organism evidence="9 10">
    <name type="scientific">Paratissierella segnis</name>
    <dbReference type="NCBI Taxonomy" id="2763679"/>
    <lineage>
        <taxon>Bacteria</taxon>
        <taxon>Bacillati</taxon>
        <taxon>Bacillota</taxon>
        <taxon>Tissierellia</taxon>
        <taxon>Tissierellales</taxon>
        <taxon>Tissierellaceae</taxon>
        <taxon>Paratissierella</taxon>
    </lineage>
</organism>
<accession>A0A926EXD5</accession>
<dbReference type="Pfam" id="PF00364">
    <property type="entry name" value="Biotin_lipoyl"/>
    <property type="match status" value="1"/>
</dbReference>
<feature type="domain" description="Peripheral subunit-binding (PSBD)" evidence="8">
    <location>
        <begin position="119"/>
        <end position="156"/>
    </location>
</feature>
<comment type="similarity">
    <text evidence="2 6">Belongs to the 2-oxoacid dehydrogenase family.</text>
</comment>
<evidence type="ECO:0000256" key="5">
    <source>
        <dbReference type="ARBA" id="ARBA00023315"/>
    </source>
</evidence>
<dbReference type="InterPro" id="IPR050743">
    <property type="entry name" value="2-oxoacid_DH_E2_comp"/>
</dbReference>
<dbReference type="GO" id="GO:0016407">
    <property type="term" value="F:acetyltransferase activity"/>
    <property type="evidence" value="ECO:0007669"/>
    <property type="project" value="TreeGrafter"/>
</dbReference>
<evidence type="ECO:0000259" key="8">
    <source>
        <dbReference type="PROSITE" id="PS51826"/>
    </source>
</evidence>
<evidence type="ECO:0000256" key="4">
    <source>
        <dbReference type="ARBA" id="ARBA00022823"/>
    </source>
</evidence>
<dbReference type="EC" id="2.3.1.-" evidence="6"/>
<dbReference type="SUPFAM" id="SSF47005">
    <property type="entry name" value="Peripheral subunit-binding domain of 2-oxo acid dehydrogenase complex"/>
    <property type="match status" value="2"/>
</dbReference>
<evidence type="ECO:0000313" key="9">
    <source>
        <dbReference type="EMBL" id="MBC8587995.1"/>
    </source>
</evidence>
<dbReference type="PROSITE" id="PS00189">
    <property type="entry name" value="LIPOYL"/>
    <property type="match status" value="1"/>
</dbReference>
<dbReference type="PROSITE" id="PS51826">
    <property type="entry name" value="PSBD"/>
    <property type="match status" value="2"/>
</dbReference>
<dbReference type="InterPro" id="IPR001078">
    <property type="entry name" value="2-oxoacid_DH_actylTfrase"/>
</dbReference>
<dbReference type="Pfam" id="PF02817">
    <property type="entry name" value="E3_binding"/>
    <property type="match status" value="2"/>
</dbReference>
<dbReference type="EMBL" id="JACRTG010000018">
    <property type="protein sequence ID" value="MBC8587995.1"/>
    <property type="molecule type" value="Genomic_DNA"/>
</dbReference>
<dbReference type="Pfam" id="PF00198">
    <property type="entry name" value="2-oxoacid_dh"/>
    <property type="match status" value="1"/>
</dbReference>
<dbReference type="AlphaFoldDB" id="A0A926EXD5"/>
<comment type="caution">
    <text evidence="9">The sequence shown here is derived from an EMBL/GenBank/DDBJ whole genome shotgun (WGS) entry which is preliminary data.</text>
</comment>
<dbReference type="SUPFAM" id="SSF52777">
    <property type="entry name" value="CoA-dependent acyltransferases"/>
    <property type="match status" value="1"/>
</dbReference>